<gene>
    <name evidence="4" type="ORF">MNEG_5081</name>
</gene>
<feature type="non-terminal residue" evidence="4">
    <location>
        <position position="1"/>
    </location>
</feature>
<organism evidence="4 5">
    <name type="scientific">Monoraphidium neglectum</name>
    <dbReference type="NCBI Taxonomy" id="145388"/>
    <lineage>
        <taxon>Eukaryota</taxon>
        <taxon>Viridiplantae</taxon>
        <taxon>Chlorophyta</taxon>
        <taxon>core chlorophytes</taxon>
        <taxon>Chlorophyceae</taxon>
        <taxon>CS clade</taxon>
        <taxon>Sphaeropleales</taxon>
        <taxon>Selenastraceae</taxon>
        <taxon>Monoraphidium</taxon>
    </lineage>
</organism>
<dbReference type="AlphaFoldDB" id="A0A0D2L7P2"/>
<evidence type="ECO:0000256" key="1">
    <source>
        <dbReference type="PROSITE-ProRule" id="PRU00152"/>
    </source>
</evidence>
<dbReference type="Proteomes" id="UP000054498">
    <property type="component" value="Unassembled WGS sequence"/>
</dbReference>
<dbReference type="Gene3D" id="2.60.60.20">
    <property type="entry name" value="PLAT/LH2 domain"/>
    <property type="match status" value="1"/>
</dbReference>
<dbReference type="InterPro" id="IPR036392">
    <property type="entry name" value="PLAT/LH2_dom_sf"/>
</dbReference>
<reference evidence="4 5" key="1">
    <citation type="journal article" date="2013" name="BMC Genomics">
        <title>Reconstruction of the lipid metabolism for the microalga Monoraphidium neglectum from its genome sequence reveals characteristics suitable for biofuel production.</title>
        <authorList>
            <person name="Bogen C."/>
            <person name="Al-Dilaimi A."/>
            <person name="Albersmeier A."/>
            <person name="Wichmann J."/>
            <person name="Grundmann M."/>
            <person name="Rupp O."/>
            <person name="Lauersen K.J."/>
            <person name="Blifernez-Klassen O."/>
            <person name="Kalinowski J."/>
            <person name="Goesmann A."/>
            <person name="Mussgnug J.H."/>
            <person name="Kruse O."/>
        </authorList>
    </citation>
    <scope>NUCLEOTIDE SEQUENCE [LARGE SCALE GENOMIC DNA]</scope>
    <source>
        <strain evidence="4 5">SAG 48.87</strain>
    </source>
</reference>
<dbReference type="GeneID" id="25737958"/>
<keyword evidence="5" id="KW-1185">Reference proteome</keyword>
<comment type="caution">
    <text evidence="1">Lacks conserved residue(s) required for the propagation of feature annotation.</text>
</comment>
<accession>A0A0D2L7P2</accession>
<dbReference type="InterPro" id="IPR001024">
    <property type="entry name" value="PLAT/LH2_dom"/>
</dbReference>
<feature type="region of interest" description="Disordered" evidence="2">
    <location>
        <begin position="277"/>
        <end position="342"/>
    </location>
</feature>
<evidence type="ECO:0000313" key="4">
    <source>
        <dbReference type="EMBL" id="KIZ02874.1"/>
    </source>
</evidence>
<evidence type="ECO:0000313" key="5">
    <source>
        <dbReference type="Proteomes" id="UP000054498"/>
    </source>
</evidence>
<proteinExistence type="predicted"/>
<feature type="domain" description="PLAT" evidence="3">
    <location>
        <begin position="132"/>
        <end position="270"/>
    </location>
</feature>
<dbReference type="PROSITE" id="PS50095">
    <property type="entry name" value="PLAT"/>
    <property type="match status" value="1"/>
</dbReference>
<evidence type="ECO:0000259" key="3">
    <source>
        <dbReference type="PROSITE" id="PS50095"/>
    </source>
</evidence>
<dbReference type="SUPFAM" id="SSF49723">
    <property type="entry name" value="Lipase/lipooxygenase domain (PLAT/LH2 domain)"/>
    <property type="match status" value="1"/>
</dbReference>
<sequence length="342" mass="34933">GLSYRWCCAEWFSAKAGLSKEWDARLEAAAGHHPSQALQLEEGPPPSVLQQVVEHSRRGRATLQHGGGAEGARAGGGVQEGAAAVEAMASCTNEVAVEAPNQGAAAAAGTSAVLGSGLEDPGVSPAPLPAPTEYSLAILTGDRPGAGLGKPVLLELTGTLRSCSFSLPASDAEGGQEQPDTRVLDEFDLLMPELGQLVELRLWTEAAAGAGSSGNGGGDAASAGDPGVGGAWYLWTVEVAHGGSGCRWLFELDTWVHGGREHAVTAPAQLVAGTLPENWASSLPPSGSSPPPGSLAPPGRQEGREGMGPTSRQPLDGLQGRQRSKEERAEGPWPSRARQSAG</sequence>
<dbReference type="EMBL" id="KK100959">
    <property type="protein sequence ID" value="KIZ02874.1"/>
    <property type="molecule type" value="Genomic_DNA"/>
</dbReference>
<protein>
    <recommendedName>
        <fullName evidence="3">PLAT domain-containing protein</fullName>
    </recommendedName>
</protein>
<feature type="compositionally biased region" description="Gly residues" evidence="2">
    <location>
        <begin position="65"/>
        <end position="77"/>
    </location>
</feature>
<feature type="region of interest" description="Disordered" evidence="2">
    <location>
        <begin position="54"/>
        <end position="77"/>
    </location>
</feature>
<name>A0A0D2L7P2_9CHLO</name>
<dbReference type="KEGG" id="mng:MNEG_5081"/>
<evidence type="ECO:0000256" key="2">
    <source>
        <dbReference type="SAM" id="MobiDB-lite"/>
    </source>
</evidence>
<dbReference type="RefSeq" id="XP_013901893.1">
    <property type="nucleotide sequence ID" value="XM_014046439.1"/>
</dbReference>